<dbReference type="Gene3D" id="3.30.450.40">
    <property type="match status" value="1"/>
</dbReference>
<dbReference type="PROSITE" id="PS51077">
    <property type="entry name" value="HTH_ICLR"/>
    <property type="match status" value="1"/>
</dbReference>
<dbReference type="AlphaFoldDB" id="A0A7V8V377"/>
<dbReference type="SUPFAM" id="SSF55781">
    <property type="entry name" value="GAF domain-like"/>
    <property type="match status" value="1"/>
</dbReference>
<dbReference type="InterPro" id="IPR036388">
    <property type="entry name" value="WH-like_DNA-bd_sf"/>
</dbReference>
<dbReference type="EMBL" id="JABRWO010000002">
    <property type="protein sequence ID" value="MBA2113844.1"/>
    <property type="molecule type" value="Genomic_DNA"/>
</dbReference>
<evidence type="ECO:0000313" key="6">
    <source>
        <dbReference type="EMBL" id="MBA2113844.1"/>
    </source>
</evidence>
<dbReference type="PROSITE" id="PS51078">
    <property type="entry name" value="ICLR_ED"/>
    <property type="match status" value="1"/>
</dbReference>
<reference evidence="6 7" key="1">
    <citation type="submission" date="2020-05" db="EMBL/GenBank/DDBJ databases">
        <title>Bremerella alba sp. nov., a novel planctomycete isolated from the surface of the macroalga Fucus spiralis.</title>
        <authorList>
            <person name="Godinho O."/>
            <person name="Botelho R."/>
            <person name="Albuquerque L."/>
            <person name="Wiegand S."/>
            <person name="Da Costa M.S."/>
            <person name="Lobo-Da-Cunha A."/>
            <person name="Jogler C."/>
            <person name="Lage O.M."/>
        </authorList>
    </citation>
    <scope>NUCLEOTIDE SEQUENCE [LARGE SCALE GENOMIC DNA]</scope>
    <source>
        <strain evidence="6 7">FF15</strain>
    </source>
</reference>
<dbReference type="InterPro" id="IPR005471">
    <property type="entry name" value="Tscrpt_reg_IclR_N"/>
</dbReference>
<feature type="domain" description="IclR-ED" evidence="5">
    <location>
        <begin position="59"/>
        <end position="246"/>
    </location>
</feature>
<evidence type="ECO:0000259" key="4">
    <source>
        <dbReference type="PROSITE" id="PS51077"/>
    </source>
</evidence>
<gene>
    <name evidence="6" type="primary">kdgR_1</name>
    <name evidence="6" type="ORF">HOV93_09970</name>
</gene>
<dbReference type="Pfam" id="PF09339">
    <property type="entry name" value="HTH_IclR"/>
    <property type="match status" value="1"/>
</dbReference>
<evidence type="ECO:0000256" key="2">
    <source>
        <dbReference type="ARBA" id="ARBA00023125"/>
    </source>
</evidence>
<dbReference type="PANTHER" id="PTHR30136">
    <property type="entry name" value="HELIX-TURN-HELIX TRANSCRIPTIONAL REGULATOR, ICLR FAMILY"/>
    <property type="match status" value="1"/>
</dbReference>
<dbReference type="InterPro" id="IPR050707">
    <property type="entry name" value="HTH_MetabolicPath_Reg"/>
</dbReference>
<evidence type="ECO:0000313" key="7">
    <source>
        <dbReference type="Proteomes" id="UP000551616"/>
    </source>
</evidence>
<dbReference type="InterPro" id="IPR036390">
    <property type="entry name" value="WH_DNA-bd_sf"/>
</dbReference>
<dbReference type="InterPro" id="IPR029016">
    <property type="entry name" value="GAF-like_dom_sf"/>
</dbReference>
<evidence type="ECO:0000259" key="5">
    <source>
        <dbReference type="PROSITE" id="PS51078"/>
    </source>
</evidence>
<name>A0A7V8V377_9BACT</name>
<keyword evidence="2" id="KW-0238">DNA-binding</keyword>
<proteinExistence type="predicted"/>
<accession>A0A7V8V377</accession>
<dbReference type="SMART" id="SM00346">
    <property type="entry name" value="HTH_ICLR"/>
    <property type="match status" value="1"/>
</dbReference>
<dbReference type="PANTHER" id="PTHR30136:SF24">
    <property type="entry name" value="HTH-TYPE TRANSCRIPTIONAL REPRESSOR ALLR"/>
    <property type="match status" value="1"/>
</dbReference>
<dbReference type="GO" id="GO:0003677">
    <property type="term" value="F:DNA binding"/>
    <property type="evidence" value="ECO:0007669"/>
    <property type="project" value="UniProtKB-KW"/>
</dbReference>
<keyword evidence="7" id="KW-1185">Reference proteome</keyword>
<dbReference type="SUPFAM" id="SSF46785">
    <property type="entry name" value="Winged helix' DNA-binding domain"/>
    <property type="match status" value="1"/>
</dbReference>
<dbReference type="InterPro" id="IPR014757">
    <property type="entry name" value="Tscrpt_reg_IclR_C"/>
</dbReference>
<protein>
    <submittedName>
        <fullName evidence="6">Transcriptional regulator KdgR</fullName>
    </submittedName>
</protein>
<dbReference type="Pfam" id="PF01614">
    <property type="entry name" value="IclR_C"/>
    <property type="match status" value="1"/>
</dbReference>
<keyword evidence="3" id="KW-0804">Transcription</keyword>
<sequence>MESTTVVKAFALLESIAAGSPDGLRLSELADAVDMAKPTAHRLIKTLVGLGYVDAPGGGVYRLGSRASLLAGGTGDAELIRLAQPLLVQLNEKLDETINLGVMRNSRVVYLRSIESKQALRHVVNGEEDPFYCTALGRAIASHLPEVERNRLVQVTKLSARTDKTITSSDQLQKVMEQAAELGYAIESDETDIGVTCIGVPVFAKKQVVGAISLTAPSLRLPEARQGDVVRQLKTATRKLSKLLSSP</sequence>
<dbReference type="Gene3D" id="1.10.10.10">
    <property type="entry name" value="Winged helix-like DNA-binding domain superfamily/Winged helix DNA-binding domain"/>
    <property type="match status" value="1"/>
</dbReference>
<dbReference type="Proteomes" id="UP000551616">
    <property type="component" value="Unassembled WGS sequence"/>
</dbReference>
<dbReference type="RefSeq" id="WP_207395326.1">
    <property type="nucleotide sequence ID" value="NZ_JABRWO010000002.1"/>
</dbReference>
<feature type="domain" description="HTH iclR-type" evidence="4">
    <location>
        <begin position="3"/>
        <end position="65"/>
    </location>
</feature>
<dbReference type="GO" id="GO:0045892">
    <property type="term" value="P:negative regulation of DNA-templated transcription"/>
    <property type="evidence" value="ECO:0007669"/>
    <property type="project" value="TreeGrafter"/>
</dbReference>
<dbReference type="GO" id="GO:0003700">
    <property type="term" value="F:DNA-binding transcription factor activity"/>
    <property type="evidence" value="ECO:0007669"/>
    <property type="project" value="TreeGrafter"/>
</dbReference>
<evidence type="ECO:0000256" key="1">
    <source>
        <dbReference type="ARBA" id="ARBA00023015"/>
    </source>
</evidence>
<evidence type="ECO:0000256" key="3">
    <source>
        <dbReference type="ARBA" id="ARBA00023163"/>
    </source>
</evidence>
<organism evidence="6 7">
    <name type="scientific">Bremerella alba</name>
    <dbReference type="NCBI Taxonomy" id="980252"/>
    <lineage>
        <taxon>Bacteria</taxon>
        <taxon>Pseudomonadati</taxon>
        <taxon>Planctomycetota</taxon>
        <taxon>Planctomycetia</taxon>
        <taxon>Pirellulales</taxon>
        <taxon>Pirellulaceae</taxon>
        <taxon>Bremerella</taxon>
    </lineage>
</organism>
<keyword evidence="1" id="KW-0805">Transcription regulation</keyword>
<comment type="caution">
    <text evidence="6">The sequence shown here is derived from an EMBL/GenBank/DDBJ whole genome shotgun (WGS) entry which is preliminary data.</text>
</comment>